<organism evidence="2 3">
    <name type="scientific">Engystomops pustulosus</name>
    <name type="common">Tungara frog</name>
    <name type="synonym">Physalaemus pustulosus</name>
    <dbReference type="NCBI Taxonomy" id="76066"/>
    <lineage>
        <taxon>Eukaryota</taxon>
        <taxon>Metazoa</taxon>
        <taxon>Chordata</taxon>
        <taxon>Craniata</taxon>
        <taxon>Vertebrata</taxon>
        <taxon>Euteleostomi</taxon>
        <taxon>Amphibia</taxon>
        <taxon>Batrachia</taxon>
        <taxon>Anura</taxon>
        <taxon>Neobatrachia</taxon>
        <taxon>Hyloidea</taxon>
        <taxon>Leptodactylidae</taxon>
        <taxon>Leiuperinae</taxon>
        <taxon>Engystomops</taxon>
    </lineage>
</organism>
<dbReference type="SUPFAM" id="SSF109640">
    <property type="entry name" value="KRAB domain (Kruppel-associated box)"/>
    <property type="match status" value="1"/>
</dbReference>
<evidence type="ECO:0000313" key="3">
    <source>
        <dbReference type="Proteomes" id="UP000824782"/>
    </source>
</evidence>
<dbReference type="GO" id="GO:0006355">
    <property type="term" value="P:regulation of DNA-templated transcription"/>
    <property type="evidence" value="ECO:0007669"/>
    <property type="project" value="InterPro"/>
</dbReference>
<gene>
    <name evidence="2" type="ORF">GDO81_023238</name>
</gene>
<dbReference type="EMBL" id="WNYA01023613">
    <property type="protein sequence ID" value="KAG8538140.1"/>
    <property type="molecule type" value="Genomic_DNA"/>
</dbReference>
<dbReference type="AlphaFoldDB" id="A0AAV6YTC0"/>
<evidence type="ECO:0000313" key="2">
    <source>
        <dbReference type="EMBL" id="KAG8538140.1"/>
    </source>
</evidence>
<evidence type="ECO:0008006" key="4">
    <source>
        <dbReference type="Google" id="ProtNLM"/>
    </source>
</evidence>
<protein>
    <recommendedName>
        <fullName evidence="4">KRAB domain-containing protein</fullName>
    </recommendedName>
</protein>
<evidence type="ECO:0000256" key="1">
    <source>
        <dbReference type="SAM" id="SignalP"/>
    </source>
</evidence>
<dbReference type="InterPro" id="IPR036051">
    <property type="entry name" value="KRAB_dom_sf"/>
</dbReference>
<sequence>MTRKILNLALEIIYLLTGEDYVVVKKIREEDEGRSRKQDRIRLSPPERNRYQEILDLTNKITELLTGEIPIRCQDVSIYFSMEEWDYIEEHKDQYENIIKVTHWTPTSQGKSSYCIDCDILQVL</sequence>
<comment type="caution">
    <text evidence="2">The sequence shown here is derived from an EMBL/GenBank/DDBJ whole genome shotgun (WGS) entry which is preliminary data.</text>
</comment>
<proteinExistence type="predicted"/>
<keyword evidence="1" id="KW-0732">Signal</keyword>
<reference evidence="2" key="1">
    <citation type="thesis" date="2020" institute="ProQuest LLC" country="789 East Eisenhower Parkway, Ann Arbor, MI, USA">
        <title>Comparative Genomics and Chromosome Evolution.</title>
        <authorList>
            <person name="Mudd A.B."/>
        </authorList>
    </citation>
    <scope>NUCLEOTIDE SEQUENCE</scope>
    <source>
        <strain evidence="2">237g6f4</strain>
        <tissue evidence="2">Blood</tissue>
    </source>
</reference>
<accession>A0AAV6YTC0</accession>
<dbReference type="Proteomes" id="UP000824782">
    <property type="component" value="Unassembled WGS sequence"/>
</dbReference>
<feature type="signal peptide" evidence="1">
    <location>
        <begin position="1"/>
        <end position="18"/>
    </location>
</feature>
<name>A0AAV6YTC0_ENGPU</name>
<keyword evidence="3" id="KW-1185">Reference proteome</keyword>
<feature type="chain" id="PRO_5043484903" description="KRAB domain-containing protein" evidence="1">
    <location>
        <begin position="19"/>
        <end position="124"/>
    </location>
</feature>